<keyword evidence="3 10" id="KW-0493">Microtubule</keyword>
<evidence type="ECO:0000313" key="14">
    <source>
        <dbReference type="EMBL" id="PNR40882.1"/>
    </source>
</evidence>
<evidence type="ECO:0000256" key="7">
    <source>
        <dbReference type="ARBA" id="ARBA00023212"/>
    </source>
</evidence>
<dbReference type="CDD" id="cd01367">
    <property type="entry name" value="KISc_KIF2_like"/>
    <property type="match status" value="1"/>
</dbReference>
<evidence type="ECO:0000256" key="1">
    <source>
        <dbReference type="ARBA" id="ARBA00004245"/>
    </source>
</evidence>
<dbReference type="STRING" id="3218.A0A2K1JH47"/>
<dbReference type="SUPFAM" id="SSF52540">
    <property type="entry name" value="P-loop containing nucleoside triphosphate hydrolases"/>
    <property type="match status" value="1"/>
</dbReference>
<comment type="similarity">
    <text evidence="8">Belongs to the TRAFAC class myosin-kinesin ATPase superfamily. Kinesin family. KIN-13 subfamily.</text>
</comment>
<evidence type="ECO:0000256" key="6">
    <source>
        <dbReference type="ARBA" id="ARBA00023175"/>
    </source>
</evidence>
<dbReference type="EMBL" id="ABEU02000014">
    <property type="protein sequence ID" value="PNR40882.1"/>
    <property type="molecule type" value="Genomic_DNA"/>
</dbReference>
<dbReference type="PROSITE" id="PS50067">
    <property type="entry name" value="KINESIN_MOTOR_2"/>
    <property type="match status" value="1"/>
</dbReference>
<dbReference type="SMART" id="SM00129">
    <property type="entry name" value="KISc"/>
    <property type="match status" value="1"/>
</dbReference>
<dbReference type="RefSeq" id="XP_024394653.1">
    <property type="nucleotide sequence ID" value="XM_024538885.2"/>
</dbReference>
<feature type="region of interest" description="Disordered" evidence="12">
    <location>
        <begin position="530"/>
        <end position="559"/>
    </location>
</feature>
<dbReference type="InterPro" id="IPR036961">
    <property type="entry name" value="Kinesin_motor_dom_sf"/>
</dbReference>
<feature type="region of interest" description="Disordered" evidence="12">
    <location>
        <begin position="89"/>
        <end position="108"/>
    </location>
</feature>
<comment type="subcellular location">
    <subcellularLocation>
        <location evidence="1">Cytoplasm</location>
        <location evidence="1">Cytoskeleton</location>
    </subcellularLocation>
</comment>
<dbReference type="PANTHER" id="PTHR47971:SF8">
    <property type="entry name" value="KINESIN-LIKE PROTEIN"/>
    <property type="match status" value="1"/>
</dbReference>
<feature type="region of interest" description="Disordered" evidence="12">
    <location>
        <begin position="1"/>
        <end position="22"/>
    </location>
</feature>
<dbReference type="GO" id="GO:0007018">
    <property type="term" value="P:microtubule-based movement"/>
    <property type="evidence" value="ECO:0007669"/>
    <property type="project" value="InterPro"/>
</dbReference>
<evidence type="ECO:0000256" key="12">
    <source>
        <dbReference type="SAM" id="MobiDB-lite"/>
    </source>
</evidence>
<dbReference type="EnsemblPlants" id="Pp3c14_9830V3.1">
    <property type="protein sequence ID" value="Pp3c14_9830V3.1"/>
    <property type="gene ID" value="Pp3c14_9830"/>
</dbReference>
<gene>
    <name evidence="15" type="primary">LOC112291461</name>
    <name evidence="14" type="ORF">PHYPA_018285</name>
</gene>
<dbReference type="GO" id="GO:1903338">
    <property type="term" value="P:regulation of cell wall organization or biogenesis"/>
    <property type="evidence" value="ECO:0007669"/>
    <property type="project" value="UniProtKB-ARBA"/>
</dbReference>
<feature type="compositionally biased region" description="Basic and acidic residues" evidence="12">
    <location>
        <begin position="721"/>
        <end position="803"/>
    </location>
</feature>
<dbReference type="GO" id="GO:0005874">
    <property type="term" value="C:microtubule"/>
    <property type="evidence" value="ECO:0000318"/>
    <property type="project" value="GO_Central"/>
</dbReference>
<feature type="binding site" evidence="9">
    <location>
        <begin position="294"/>
        <end position="301"/>
    </location>
    <ligand>
        <name>ATP</name>
        <dbReference type="ChEBI" id="CHEBI:30616"/>
    </ligand>
</feature>
<dbReference type="InterPro" id="IPR019821">
    <property type="entry name" value="Kinesin_motor_CS"/>
</dbReference>
<dbReference type="EnsemblPlants" id="Pp3c14_9830V3.4">
    <property type="protein sequence ID" value="Pp3c14_9830V3.4"/>
    <property type="gene ID" value="Pp3c14_9830"/>
</dbReference>
<dbReference type="OrthoDB" id="3176171at2759"/>
<evidence type="ECO:0000256" key="3">
    <source>
        <dbReference type="ARBA" id="ARBA00022701"/>
    </source>
</evidence>
<dbReference type="InterPro" id="IPR001660">
    <property type="entry name" value="SAM"/>
</dbReference>
<protein>
    <recommendedName>
        <fullName evidence="10">Kinesin-like protein</fullName>
    </recommendedName>
</protein>
<keyword evidence="2" id="KW-0963">Cytoplasm</keyword>
<dbReference type="GO" id="GO:0007019">
    <property type="term" value="P:microtubule depolymerization"/>
    <property type="evidence" value="ECO:0000318"/>
    <property type="project" value="GO_Central"/>
</dbReference>
<dbReference type="InterPro" id="IPR027417">
    <property type="entry name" value="P-loop_NTPase"/>
</dbReference>
<proteinExistence type="inferred from homology"/>
<dbReference type="FunCoup" id="A0A2K1JH47">
    <property type="interactions" value="3873"/>
</dbReference>
<dbReference type="Gramene" id="Pp3c14_9830V3.1">
    <property type="protein sequence ID" value="Pp3c14_9830V3.1"/>
    <property type="gene ID" value="Pp3c14_9830"/>
</dbReference>
<evidence type="ECO:0000256" key="11">
    <source>
        <dbReference type="SAM" id="Coils"/>
    </source>
</evidence>
<evidence type="ECO:0000256" key="8">
    <source>
        <dbReference type="ARBA" id="ARBA00061030"/>
    </source>
</evidence>
<feature type="domain" description="Kinesin motor" evidence="13">
    <location>
        <begin position="203"/>
        <end position="530"/>
    </location>
</feature>
<feature type="coiled-coil region" evidence="11">
    <location>
        <begin position="834"/>
        <end position="865"/>
    </location>
</feature>
<evidence type="ECO:0000256" key="5">
    <source>
        <dbReference type="ARBA" id="ARBA00022840"/>
    </source>
</evidence>
<evidence type="ECO:0000256" key="4">
    <source>
        <dbReference type="ARBA" id="ARBA00022741"/>
    </source>
</evidence>
<reference evidence="14 16" key="1">
    <citation type="journal article" date="2008" name="Science">
        <title>The Physcomitrella genome reveals evolutionary insights into the conquest of land by plants.</title>
        <authorList>
            <person name="Rensing S."/>
            <person name="Lang D."/>
            <person name="Zimmer A."/>
            <person name="Terry A."/>
            <person name="Salamov A."/>
            <person name="Shapiro H."/>
            <person name="Nishiyama T."/>
            <person name="Perroud P.-F."/>
            <person name="Lindquist E."/>
            <person name="Kamisugi Y."/>
            <person name="Tanahashi T."/>
            <person name="Sakakibara K."/>
            <person name="Fujita T."/>
            <person name="Oishi K."/>
            <person name="Shin-I T."/>
            <person name="Kuroki Y."/>
            <person name="Toyoda A."/>
            <person name="Suzuki Y."/>
            <person name="Hashimoto A."/>
            <person name="Yamaguchi K."/>
            <person name="Sugano A."/>
            <person name="Kohara Y."/>
            <person name="Fujiyama A."/>
            <person name="Anterola A."/>
            <person name="Aoki S."/>
            <person name="Ashton N."/>
            <person name="Barbazuk W.B."/>
            <person name="Barker E."/>
            <person name="Bennetzen J."/>
            <person name="Bezanilla M."/>
            <person name="Blankenship R."/>
            <person name="Cho S.H."/>
            <person name="Dutcher S."/>
            <person name="Estelle M."/>
            <person name="Fawcett J.A."/>
            <person name="Gundlach H."/>
            <person name="Hanada K."/>
            <person name="Heyl A."/>
            <person name="Hicks K.A."/>
            <person name="Hugh J."/>
            <person name="Lohr M."/>
            <person name="Mayer K."/>
            <person name="Melkozernov A."/>
            <person name="Murata T."/>
            <person name="Nelson D."/>
            <person name="Pils B."/>
            <person name="Prigge M."/>
            <person name="Reiss B."/>
            <person name="Renner T."/>
            <person name="Rombauts S."/>
            <person name="Rushton P."/>
            <person name="Sanderfoot A."/>
            <person name="Schween G."/>
            <person name="Shiu S.-H."/>
            <person name="Stueber K."/>
            <person name="Theodoulou F.L."/>
            <person name="Tu H."/>
            <person name="Van de Peer Y."/>
            <person name="Verrier P.J."/>
            <person name="Waters E."/>
            <person name="Wood A."/>
            <person name="Yang L."/>
            <person name="Cove D."/>
            <person name="Cuming A."/>
            <person name="Hasebe M."/>
            <person name="Lucas S."/>
            <person name="Mishler D.B."/>
            <person name="Reski R."/>
            <person name="Grigoriev I."/>
            <person name="Quatrano R.S."/>
            <person name="Boore J.L."/>
        </authorList>
    </citation>
    <scope>NUCLEOTIDE SEQUENCE [LARGE SCALE GENOMIC DNA]</scope>
    <source>
        <strain evidence="15 16">cv. Gransden 2004</strain>
    </source>
</reference>
<feature type="compositionally biased region" description="Basic and acidic residues" evidence="12">
    <location>
        <begin position="642"/>
        <end position="713"/>
    </location>
</feature>
<evidence type="ECO:0000313" key="16">
    <source>
        <dbReference type="Proteomes" id="UP000006727"/>
    </source>
</evidence>
<evidence type="ECO:0000256" key="10">
    <source>
        <dbReference type="RuleBase" id="RU000394"/>
    </source>
</evidence>
<evidence type="ECO:0000256" key="2">
    <source>
        <dbReference type="ARBA" id="ARBA00022490"/>
    </source>
</evidence>
<dbReference type="GO" id="GO:0005524">
    <property type="term" value="F:ATP binding"/>
    <property type="evidence" value="ECO:0007669"/>
    <property type="project" value="UniProtKB-UniRule"/>
</dbReference>
<name>A0A2K1JH47_PHYPA</name>
<dbReference type="PROSITE" id="PS00411">
    <property type="entry name" value="KINESIN_MOTOR_1"/>
    <property type="match status" value="1"/>
</dbReference>
<keyword evidence="7" id="KW-0206">Cytoskeleton</keyword>
<accession>A0A2K1JH47</accession>
<dbReference type="Gene3D" id="3.40.850.10">
    <property type="entry name" value="Kinesin motor domain"/>
    <property type="match status" value="1"/>
</dbReference>
<dbReference type="AlphaFoldDB" id="A0A2K1JH47"/>
<feature type="compositionally biased region" description="Polar residues" evidence="12">
    <location>
        <begin position="541"/>
        <end position="559"/>
    </location>
</feature>
<dbReference type="FunFam" id="3.40.850.10:FF:000012">
    <property type="entry name" value="Kinesin-like protein"/>
    <property type="match status" value="1"/>
</dbReference>
<keyword evidence="4 9" id="KW-0547">Nucleotide-binding</keyword>
<dbReference type="Pfam" id="PF00225">
    <property type="entry name" value="Kinesin"/>
    <property type="match status" value="1"/>
</dbReference>
<dbReference type="Proteomes" id="UP000006727">
    <property type="component" value="Chromosome 14"/>
</dbReference>
<dbReference type="InterPro" id="IPR013761">
    <property type="entry name" value="SAM/pointed_sf"/>
</dbReference>
<keyword evidence="16" id="KW-1185">Reference proteome</keyword>
<dbReference type="EnsemblPlants" id="Pp3c14_9830V3.2">
    <property type="protein sequence ID" value="Pp3c14_9830V3.2"/>
    <property type="gene ID" value="Pp3c14_9830"/>
</dbReference>
<dbReference type="KEGG" id="ppp:112291461"/>
<feature type="region of interest" description="Disordered" evidence="12">
    <location>
        <begin position="175"/>
        <end position="196"/>
    </location>
</feature>
<sequence>MKVVRGQMEQNRNHSNSHAGGVSAGGDAVMARWLQSAGLQHLAAPLSAAALDHRLLPSLLMQDYARYGVQSLEDKQKLFRLIKTISTGADSVSEPSTPSTSAFSRSMSQSAMDGFMSPDMRSDFNSGILDLHSIDDTEFFPEVAMPEPFQSSPSFVPIVEKGFEPDKPLTNFKGRMQGLSEGSPLRSVSNERDKAGNSSGLARIRVVVRKRPLNKKEILRKEEDIVTISDMDSSLTVNEPKVKVDLTAYTERHEFVFDAVLDQQVSNDEVYRSTVEPIVPTIFNRTKATCFAYGQTGSGKTYTMQPLPLRACGDMMAIMQQPNYRNQGFQLWLSFFEIYGGKLYDLLNERRKLCMREDGRQQVCIVGLKEFRVSDVELVKEYIDKGNQSRSTGSTGANEESSRSHAILQLVVKKAQEGKEGKEISRVVGKISFIDLAGSERGADTTDNDRQTRMEGAEINKSLLALKECIRALDNEQNHIPFRGSKLTEVLRDSFVGDSRTVMISCISPNAGSCEHTLNTLRYADRVKGLSKNNNSKRDISSTTLLPRESNSSPPTLQPAIQVTPQVSDLGQDRLAENGKRPPLDTGRYLQQGERELSNQSLEYSYSGREHGKVNTGVGDRQIFTDSGESGLNDVYGPDQQEVDRAQEVRRKVGKEEKIDRLSTRDEISKSDGPSRREYSREDSSKLDGNSRRQYDFNRDESSKLDGSSRRQSDYNGYETSKTDGNSRRQFEYNRDEVSKPDGKSRRQFEYCRDEASKSDVNSRRQSDYNRDEVSKPDGNAKRQFEYSRDEMSKPDGNSRRQMEQAPNTLTQSRIEPEVIPVQYNREGYINAILEEEEEVISAHRKEVEDTMEIVREEMKLLAEVDQPGSRIDRYVSQLNYVLSRKASGIVNLQARLARFQRHLKEQEILSRTGGLRQI</sequence>
<dbReference type="PRINTS" id="PR00380">
    <property type="entry name" value="KINESINHEAVY"/>
</dbReference>
<dbReference type="GeneID" id="112291461"/>
<keyword evidence="5 9" id="KW-0067">ATP-binding</keyword>
<reference evidence="15" key="3">
    <citation type="submission" date="2020-12" db="UniProtKB">
        <authorList>
            <consortium name="EnsemblPlants"/>
        </authorList>
    </citation>
    <scope>IDENTIFICATION</scope>
</reference>
<feature type="region of interest" description="Disordered" evidence="12">
    <location>
        <begin position="573"/>
        <end position="813"/>
    </location>
</feature>
<dbReference type="SMART" id="SM00454">
    <property type="entry name" value="SAM"/>
    <property type="match status" value="1"/>
</dbReference>
<organism evidence="14">
    <name type="scientific">Physcomitrium patens</name>
    <name type="common">Spreading-leaved earth moss</name>
    <name type="synonym">Physcomitrella patens</name>
    <dbReference type="NCBI Taxonomy" id="3218"/>
    <lineage>
        <taxon>Eukaryota</taxon>
        <taxon>Viridiplantae</taxon>
        <taxon>Streptophyta</taxon>
        <taxon>Embryophyta</taxon>
        <taxon>Bryophyta</taxon>
        <taxon>Bryophytina</taxon>
        <taxon>Bryopsida</taxon>
        <taxon>Funariidae</taxon>
        <taxon>Funariales</taxon>
        <taxon>Funariaceae</taxon>
        <taxon>Physcomitrium</taxon>
    </lineage>
</organism>
<dbReference type="GO" id="GO:0008017">
    <property type="term" value="F:microtubule binding"/>
    <property type="evidence" value="ECO:0007669"/>
    <property type="project" value="InterPro"/>
</dbReference>
<dbReference type="InterPro" id="IPR001752">
    <property type="entry name" value="Kinesin_motor_dom"/>
</dbReference>
<dbReference type="SUPFAM" id="SSF47769">
    <property type="entry name" value="SAM/Pointed domain"/>
    <property type="match status" value="1"/>
</dbReference>
<feature type="compositionally biased region" description="Polar residues" evidence="12">
    <location>
        <begin position="8"/>
        <end position="18"/>
    </location>
</feature>
<dbReference type="GO" id="GO:0003777">
    <property type="term" value="F:microtubule motor activity"/>
    <property type="evidence" value="ECO:0000318"/>
    <property type="project" value="GO_Central"/>
</dbReference>
<evidence type="ECO:0000259" key="13">
    <source>
        <dbReference type="PROSITE" id="PS50067"/>
    </source>
</evidence>
<dbReference type="InterPro" id="IPR027640">
    <property type="entry name" value="Kinesin-like_fam"/>
</dbReference>
<keyword evidence="11" id="KW-0175">Coiled coil</keyword>
<dbReference type="PANTHER" id="PTHR47971">
    <property type="entry name" value="KINESIN-RELATED PROTEIN 6"/>
    <property type="match status" value="1"/>
</dbReference>
<evidence type="ECO:0000313" key="15">
    <source>
        <dbReference type="EnsemblPlants" id="Pp3c14_9830V3.1"/>
    </source>
</evidence>
<feature type="compositionally biased region" description="Basic and acidic residues" evidence="12">
    <location>
        <begin position="573"/>
        <end position="583"/>
    </location>
</feature>
<keyword evidence="6 9" id="KW-0505">Motor protein</keyword>
<dbReference type="Gramene" id="Pp3c14_9830V3.2">
    <property type="protein sequence ID" value="Pp3c14_9830V3.2"/>
    <property type="gene ID" value="Pp3c14_9830"/>
</dbReference>
<reference evidence="14 16" key="2">
    <citation type="journal article" date="2018" name="Plant J.">
        <title>The Physcomitrella patens chromosome-scale assembly reveals moss genome structure and evolution.</title>
        <authorList>
            <person name="Lang D."/>
            <person name="Ullrich K.K."/>
            <person name="Murat F."/>
            <person name="Fuchs J."/>
            <person name="Jenkins J."/>
            <person name="Haas F.B."/>
            <person name="Piednoel M."/>
            <person name="Gundlach H."/>
            <person name="Van Bel M."/>
            <person name="Meyberg R."/>
            <person name="Vives C."/>
            <person name="Morata J."/>
            <person name="Symeonidi A."/>
            <person name="Hiss M."/>
            <person name="Muchero W."/>
            <person name="Kamisugi Y."/>
            <person name="Saleh O."/>
            <person name="Blanc G."/>
            <person name="Decker E.L."/>
            <person name="van Gessel N."/>
            <person name="Grimwood J."/>
            <person name="Hayes R.D."/>
            <person name="Graham S.W."/>
            <person name="Gunter L.E."/>
            <person name="McDaniel S.F."/>
            <person name="Hoernstein S.N.W."/>
            <person name="Larsson A."/>
            <person name="Li F.W."/>
            <person name="Perroud P.F."/>
            <person name="Phillips J."/>
            <person name="Ranjan P."/>
            <person name="Rokshar D.S."/>
            <person name="Rothfels C.J."/>
            <person name="Schneider L."/>
            <person name="Shu S."/>
            <person name="Stevenson D.W."/>
            <person name="Thummler F."/>
            <person name="Tillich M."/>
            <person name="Villarreal Aguilar J.C."/>
            <person name="Widiez T."/>
            <person name="Wong G.K."/>
            <person name="Wymore A."/>
            <person name="Zhang Y."/>
            <person name="Zimmer A.D."/>
            <person name="Quatrano R.S."/>
            <person name="Mayer K.F.X."/>
            <person name="Goodstein D."/>
            <person name="Casacuberta J.M."/>
            <person name="Vandepoele K."/>
            <person name="Reski R."/>
            <person name="Cuming A.C."/>
            <person name="Tuskan G.A."/>
            <person name="Maumus F."/>
            <person name="Salse J."/>
            <person name="Schmutz J."/>
            <person name="Rensing S.A."/>
        </authorList>
    </citation>
    <scope>NUCLEOTIDE SEQUENCE [LARGE SCALE GENOMIC DNA]</scope>
    <source>
        <strain evidence="15 16">cv. Gransden 2004</strain>
    </source>
</reference>
<dbReference type="Gramene" id="Pp3c14_9830V3.4">
    <property type="protein sequence ID" value="Pp3c14_9830V3.4"/>
    <property type="gene ID" value="Pp3c14_9830"/>
</dbReference>
<evidence type="ECO:0000256" key="9">
    <source>
        <dbReference type="PROSITE-ProRule" id="PRU00283"/>
    </source>
</evidence>
<dbReference type="PaxDb" id="3218-PP1S79_31V6.1"/>